<organism evidence="1 2">
    <name type="scientific">Cichorium intybus</name>
    <name type="common">Chicory</name>
    <dbReference type="NCBI Taxonomy" id="13427"/>
    <lineage>
        <taxon>Eukaryota</taxon>
        <taxon>Viridiplantae</taxon>
        <taxon>Streptophyta</taxon>
        <taxon>Embryophyta</taxon>
        <taxon>Tracheophyta</taxon>
        <taxon>Spermatophyta</taxon>
        <taxon>Magnoliopsida</taxon>
        <taxon>eudicotyledons</taxon>
        <taxon>Gunneridae</taxon>
        <taxon>Pentapetalae</taxon>
        <taxon>asterids</taxon>
        <taxon>campanulids</taxon>
        <taxon>Asterales</taxon>
        <taxon>Asteraceae</taxon>
        <taxon>Cichorioideae</taxon>
        <taxon>Cichorieae</taxon>
        <taxon>Cichoriinae</taxon>
        <taxon>Cichorium</taxon>
    </lineage>
</organism>
<keyword evidence="2" id="KW-1185">Reference proteome</keyword>
<reference evidence="2" key="1">
    <citation type="journal article" date="2022" name="Mol. Ecol. Resour.">
        <title>The genomes of chicory, endive, great burdock and yacon provide insights into Asteraceae palaeo-polyploidization history and plant inulin production.</title>
        <authorList>
            <person name="Fan W."/>
            <person name="Wang S."/>
            <person name="Wang H."/>
            <person name="Wang A."/>
            <person name="Jiang F."/>
            <person name="Liu H."/>
            <person name="Zhao H."/>
            <person name="Xu D."/>
            <person name="Zhang Y."/>
        </authorList>
    </citation>
    <scope>NUCLEOTIDE SEQUENCE [LARGE SCALE GENOMIC DNA]</scope>
    <source>
        <strain evidence="2">cv. Punajuju</strain>
    </source>
</reference>
<dbReference type="EMBL" id="CM042010">
    <property type="protein sequence ID" value="KAI3781053.1"/>
    <property type="molecule type" value="Genomic_DNA"/>
</dbReference>
<proteinExistence type="predicted"/>
<protein>
    <submittedName>
        <fullName evidence="1">Uncharacterized protein</fullName>
    </submittedName>
</protein>
<evidence type="ECO:0000313" key="1">
    <source>
        <dbReference type="EMBL" id="KAI3781053.1"/>
    </source>
</evidence>
<accession>A0ACB9GDB3</accession>
<evidence type="ECO:0000313" key="2">
    <source>
        <dbReference type="Proteomes" id="UP001055811"/>
    </source>
</evidence>
<dbReference type="Proteomes" id="UP001055811">
    <property type="component" value="Linkage Group LG02"/>
</dbReference>
<name>A0ACB9GDB3_CICIN</name>
<sequence length="77" mass="8697">MCKGGQSKGRTLSFHINQNEKIVIWRCFNFECGLAGHVLADVGPTQDDVNKVNIPKKPNEDTLRLEPLGDEVLHYNF</sequence>
<reference evidence="1 2" key="2">
    <citation type="journal article" date="2022" name="Mol. Ecol. Resour.">
        <title>The genomes of chicory, endive, great burdock and yacon provide insights into Asteraceae paleo-polyploidization history and plant inulin production.</title>
        <authorList>
            <person name="Fan W."/>
            <person name="Wang S."/>
            <person name="Wang H."/>
            <person name="Wang A."/>
            <person name="Jiang F."/>
            <person name="Liu H."/>
            <person name="Zhao H."/>
            <person name="Xu D."/>
            <person name="Zhang Y."/>
        </authorList>
    </citation>
    <scope>NUCLEOTIDE SEQUENCE [LARGE SCALE GENOMIC DNA]</scope>
    <source>
        <strain evidence="2">cv. Punajuju</strain>
        <tissue evidence="1">Leaves</tissue>
    </source>
</reference>
<comment type="caution">
    <text evidence="1">The sequence shown here is derived from an EMBL/GenBank/DDBJ whole genome shotgun (WGS) entry which is preliminary data.</text>
</comment>
<gene>
    <name evidence="1" type="ORF">L2E82_11052</name>
</gene>